<protein>
    <submittedName>
        <fullName evidence="2">Uncharacterized protein</fullName>
    </submittedName>
</protein>
<name>A0A4S2MJ17_9PEZI</name>
<proteinExistence type="predicted"/>
<feature type="compositionally biased region" description="Basic residues" evidence="1">
    <location>
        <begin position="828"/>
        <end position="850"/>
    </location>
</feature>
<gene>
    <name evidence="2" type="ORF">EX30DRAFT_398974</name>
</gene>
<keyword evidence="3" id="KW-1185">Reference proteome</keyword>
<accession>A0A4S2MJ17</accession>
<organism evidence="2 3">
    <name type="scientific">Ascodesmis nigricans</name>
    <dbReference type="NCBI Taxonomy" id="341454"/>
    <lineage>
        <taxon>Eukaryota</taxon>
        <taxon>Fungi</taxon>
        <taxon>Dikarya</taxon>
        <taxon>Ascomycota</taxon>
        <taxon>Pezizomycotina</taxon>
        <taxon>Pezizomycetes</taxon>
        <taxon>Pezizales</taxon>
        <taxon>Ascodesmidaceae</taxon>
        <taxon>Ascodesmis</taxon>
    </lineage>
</organism>
<feature type="compositionally biased region" description="Pro residues" evidence="1">
    <location>
        <begin position="668"/>
        <end position="693"/>
    </location>
</feature>
<dbReference type="PANTHER" id="PTHR24216">
    <property type="entry name" value="PAXILLIN-RELATED"/>
    <property type="match status" value="1"/>
</dbReference>
<dbReference type="AlphaFoldDB" id="A0A4S2MJ17"/>
<feature type="region of interest" description="Disordered" evidence="1">
    <location>
        <begin position="211"/>
        <end position="265"/>
    </location>
</feature>
<dbReference type="InParanoid" id="A0A4S2MJ17"/>
<dbReference type="EMBL" id="ML220165">
    <property type="protein sequence ID" value="TGZ76822.1"/>
    <property type="molecule type" value="Genomic_DNA"/>
</dbReference>
<feature type="region of interest" description="Disordered" evidence="1">
    <location>
        <begin position="1"/>
        <end position="32"/>
    </location>
</feature>
<evidence type="ECO:0000313" key="2">
    <source>
        <dbReference type="EMBL" id="TGZ76822.1"/>
    </source>
</evidence>
<feature type="region of interest" description="Disordered" evidence="1">
    <location>
        <begin position="823"/>
        <end position="851"/>
    </location>
</feature>
<reference evidence="2 3" key="1">
    <citation type="submission" date="2019-04" db="EMBL/GenBank/DDBJ databases">
        <title>Comparative genomics and transcriptomics to analyze fruiting body development in filamentous ascomycetes.</title>
        <authorList>
            <consortium name="DOE Joint Genome Institute"/>
            <person name="Lutkenhaus R."/>
            <person name="Traeger S."/>
            <person name="Breuer J."/>
            <person name="Kuo A."/>
            <person name="Lipzen A."/>
            <person name="Pangilinan J."/>
            <person name="Dilworth D."/>
            <person name="Sandor L."/>
            <person name="Poggeler S."/>
            <person name="Barry K."/>
            <person name="Grigoriev I.V."/>
            <person name="Nowrousian M."/>
        </authorList>
    </citation>
    <scope>NUCLEOTIDE SEQUENCE [LARGE SCALE GENOMIC DNA]</scope>
    <source>
        <strain evidence="2 3">CBS 389.68</strain>
    </source>
</reference>
<feature type="region of interest" description="Disordered" evidence="1">
    <location>
        <begin position="652"/>
        <end position="694"/>
    </location>
</feature>
<evidence type="ECO:0000256" key="1">
    <source>
        <dbReference type="SAM" id="MobiDB-lite"/>
    </source>
</evidence>
<feature type="compositionally biased region" description="Basic residues" evidence="1">
    <location>
        <begin position="793"/>
        <end position="805"/>
    </location>
</feature>
<feature type="compositionally biased region" description="Low complexity" evidence="1">
    <location>
        <begin position="223"/>
        <end position="248"/>
    </location>
</feature>
<dbReference type="Proteomes" id="UP000298138">
    <property type="component" value="Unassembled WGS sequence"/>
</dbReference>
<evidence type="ECO:0000313" key="3">
    <source>
        <dbReference type="Proteomes" id="UP000298138"/>
    </source>
</evidence>
<feature type="compositionally biased region" description="Basic and acidic residues" evidence="1">
    <location>
        <begin position="773"/>
        <end position="792"/>
    </location>
</feature>
<feature type="region of interest" description="Disordered" evidence="1">
    <location>
        <begin position="773"/>
        <end position="809"/>
    </location>
</feature>
<feature type="compositionally biased region" description="Pro residues" evidence="1">
    <location>
        <begin position="15"/>
        <end position="26"/>
    </location>
</feature>
<sequence length="1000" mass="109954">MDPSTLNSAFHGAPPNLPTPSSPPPYWTETSYTVSPPLPNPLSPPPVDPFTQLLRTFSPHQLLTAVLAGRPPTASDAIPDRHALLIPLLGGWVSGTQLSQIREHIEAAIADETQRQLEQHLTLRNLIPSRRVPQESLFQATYAALSEPVEASGMTMVTAVEPMCAAPGFRPTEALGHRAGNMTSSSSGRVPAPRAVVPASWMVPSQPLVSARRRRGDMGAGPSTTTPVRSVSSGSSASTVSSADSTYTRGGRSNCDPATKSPISASRSTPFLQLLSAYLSSLLNTPVPADTRNISLRACKTLLGEDFGICPAPESRRAKYWFDNGGISQWRLREKQELVEILVAGEIIVYWKGGYIRRRPGVELRLEDGSVVTSRVRVTTPCDEKALREGLAMEVTGWSNDALATAIGQSNMYSWDPFQARKVAVTYREALANLRREERMNARDADGDVEMSEDDEEMMPIDGFDGLGDFRLMAELERCDQNEDVTFDPRMDGEGGQVARGVVYTPVEIEYTLPPGVPPPTNLEEYLAIAPKNEKGEYLPHRPLCYPVSAHVPTFPKSTETLAEAAAFKGDHDKYFPPSPSLITKFPNILPWNPTELAPAKTTPRFLQVPIYPRLHSSAIIIHPGLSIPEVHQLVCAGIITLPQCSVLLPEQIPASPNSEDEDSDSDPPLPPPIPLHLIPTPHPPPPTDPNAAPPYRITHHHPGLVEPVYSHDIQRTMKRISARERTLQKEARRLAMNGNRELQVDEVCSDTVLDNGFELGKVVVAWELEQERAGGKAEGERAARELWEKRQGRGKKSQRGRKPVVKTEEAKDVTVVNKAAAAAVGPAKKKKKKASSATKRKSPYQKPAKKTFPTVTSTAIDPSQYDTCEYSYTYDLPSFQHSPQHSPRLVLPPTPLTPVEVFAAEMQHRLSASSTSHPHSTSTSNDHEAHNLAMLLRRHLDEHTANQHRQQRESQGWAEDAYLEMEGMEGMEGMELEWVVEADGEEDIDGMIDPELFHA</sequence>
<dbReference type="PANTHER" id="PTHR24216:SF65">
    <property type="entry name" value="PAXILLIN-LIKE PROTEIN 1"/>
    <property type="match status" value="1"/>
</dbReference>